<dbReference type="GO" id="GO:0000166">
    <property type="term" value="F:nucleotide binding"/>
    <property type="evidence" value="ECO:0007669"/>
    <property type="project" value="InterPro"/>
</dbReference>
<dbReference type="InterPro" id="IPR055170">
    <property type="entry name" value="GFO_IDH_MocA-like_dom"/>
</dbReference>
<feature type="domain" description="Gfo/Idh/MocA-like oxidoreductase N-terminal" evidence="1">
    <location>
        <begin position="7"/>
        <end position="123"/>
    </location>
</feature>
<evidence type="ECO:0000313" key="4">
    <source>
        <dbReference type="Proteomes" id="UP000177174"/>
    </source>
</evidence>
<dbReference type="Gene3D" id="3.30.360.10">
    <property type="entry name" value="Dihydrodipicolinate Reductase, domain 2"/>
    <property type="match status" value="1"/>
</dbReference>
<dbReference type="STRING" id="1798405.A3E64_00370"/>
<evidence type="ECO:0000259" key="2">
    <source>
        <dbReference type="Pfam" id="PF22725"/>
    </source>
</evidence>
<dbReference type="Pfam" id="PF22725">
    <property type="entry name" value="GFO_IDH_MocA_C3"/>
    <property type="match status" value="1"/>
</dbReference>
<dbReference type="Proteomes" id="UP000177174">
    <property type="component" value="Unassembled WGS sequence"/>
</dbReference>
<gene>
    <name evidence="3" type="ORF">A3E64_00370</name>
</gene>
<sequence>MTDKKIEVCLAGFGNFGKKLFSYLEKMPEFLVRYIYHPNQEKSAQYGPLGTSDIHCILNDPNLEAVIIATPHDQHVGLLEPLLLLGRHHVFVEKPMTAVCEEALALEQVFLAYRKRKVFMVGHNQRREAVFRKAKELLDKKAIGSVVDVSFNFSHGGVYNIDPGNWRCDKKRTREGPLITLGSHAIDTIHYLFGPVRSVCATIRNVSGRTTAPDCSATLMSLDNNVAVSLHVNYNVPSEKRCVISGTEGVIYIDRDRIFLRLGRDTDKMPTRKEKLTVISVDTVREELQEFSDAILKGKKVETGFAEGAAVMKVLEACYDSSLTHTPRRLSL</sequence>
<organism evidence="3 4">
    <name type="scientific">Candidatus Harrisonbacteria bacterium RIFCSPHIGHO2_12_FULL_48_16</name>
    <dbReference type="NCBI Taxonomy" id="1798405"/>
    <lineage>
        <taxon>Bacteria</taxon>
        <taxon>Candidatus Harrisoniibacteriota</taxon>
    </lineage>
</organism>
<dbReference type="AlphaFoldDB" id="A0A1G1ZKQ0"/>
<reference evidence="3 4" key="1">
    <citation type="journal article" date="2016" name="Nat. Commun.">
        <title>Thousands of microbial genomes shed light on interconnected biogeochemical processes in an aquifer system.</title>
        <authorList>
            <person name="Anantharaman K."/>
            <person name="Brown C.T."/>
            <person name="Hug L.A."/>
            <person name="Sharon I."/>
            <person name="Castelle C.J."/>
            <person name="Probst A.J."/>
            <person name="Thomas B.C."/>
            <person name="Singh A."/>
            <person name="Wilkins M.J."/>
            <person name="Karaoz U."/>
            <person name="Brodie E.L."/>
            <person name="Williams K.H."/>
            <person name="Hubbard S.S."/>
            <person name="Banfield J.F."/>
        </authorList>
    </citation>
    <scope>NUCLEOTIDE SEQUENCE [LARGE SCALE GENOMIC DNA]</scope>
</reference>
<dbReference type="Pfam" id="PF01408">
    <property type="entry name" value="GFO_IDH_MocA"/>
    <property type="match status" value="1"/>
</dbReference>
<accession>A0A1G1ZKQ0</accession>
<proteinExistence type="predicted"/>
<dbReference type="InterPro" id="IPR000683">
    <property type="entry name" value="Gfo/Idh/MocA-like_OxRdtase_N"/>
</dbReference>
<name>A0A1G1ZKQ0_9BACT</name>
<dbReference type="SUPFAM" id="SSF51735">
    <property type="entry name" value="NAD(P)-binding Rossmann-fold domains"/>
    <property type="match status" value="1"/>
</dbReference>
<dbReference type="PANTHER" id="PTHR43377:SF1">
    <property type="entry name" value="BILIVERDIN REDUCTASE A"/>
    <property type="match status" value="1"/>
</dbReference>
<evidence type="ECO:0000259" key="1">
    <source>
        <dbReference type="Pfam" id="PF01408"/>
    </source>
</evidence>
<comment type="caution">
    <text evidence="3">The sequence shown here is derived from an EMBL/GenBank/DDBJ whole genome shotgun (WGS) entry which is preliminary data.</text>
</comment>
<feature type="domain" description="GFO/IDH/MocA-like oxidoreductase" evidence="2">
    <location>
        <begin position="131"/>
        <end position="251"/>
    </location>
</feature>
<evidence type="ECO:0000313" key="3">
    <source>
        <dbReference type="EMBL" id="OGY65091.1"/>
    </source>
</evidence>
<dbReference type="EMBL" id="MHJH01000004">
    <property type="protein sequence ID" value="OGY65091.1"/>
    <property type="molecule type" value="Genomic_DNA"/>
</dbReference>
<dbReference type="InterPro" id="IPR051450">
    <property type="entry name" value="Gfo/Idh/MocA_Oxidoreductases"/>
</dbReference>
<protein>
    <recommendedName>
        <fullName evidence="5">Oxidoreductase</fullName>
    </recommendedName>
</protein>
<dbReference type="PANTHER" id="PTHR43377">
    <property type="entry name" value="BILIVERDIN REDUCTASE A"/>
    <property type="match status" value="1"/>
</dbReference>
<evidence type="ECO:0008006" key="5">
    <source>
        <dbReference type="Google" id="ProtNLM"/>
    </source>
</evidence>
<dbReference type="Gene3D" id="3.40.50.720">
    <property type="entry name" value="NAD(P)-binding Rossmann-like Domain"/>
    <property type="match status" value="1"/>
</dbReference>
<dbReference type="InterPro" id="IPR036291">
    <property type="entry name" value="NAD(P)-bd_dom_sf"/>
</dbReference>
<dbReference type="SUPFAM" id="SSF55347">
    <property type="entry name" value="Glyceraldehyde-3-phosphate dehydrogenase-like, C-terminal domain"/>
    <property type="match status" value="1"/>
</dbReference>